<dbReference type="InterPro" id="IPR002058">
    <property type="entry name" value="PAP_assoc"/>
</dbReference>
<keyword evidence="3" id="KW-0808">Transferase</keyword>
<keyword evidence="5" id="KW-0460">Magnesium</keyword>
<gene>
    <name evidence="8" type="ORF">DSTB1V02_LOCUS13770</name>
</gene>
<dbReference type="PANTHER" id="PTHR12271:SF66">
    <property type="entry name" value="TERMINAL URIDYLYLTRANSFERASE TAILOR"/>
    <property type="match status" value="1"/>
</dbReference>
<dbReference type="Gene3D" id="1.10.1410.10">
    <property type="match status" value="1"/>
</dbReference>
<dbReference type="AlphaFoldDB" id="A0A7R9AHU4"/>
<protein>
    <recommendedName>
        <fullName evidence="10">Polymerase nucleotidyl transferase domain-containing protein</fullName>
    </recommendedName>
</protein>
<comment type="cofactor">
    <cofactor evidence="2">
        <name>Mg(2+)</name>
        <dbReference type="ChEBI" id="CHEBI:18420"/>
    </cofactor>
</comment>
<organism evidence="8">
    <name type="scientific">Darwinula stevensoni</name>
    <dbReference type="NCBI Taxonomy" id="69355"/>
    <lineage>
        <taxon>Eukaryota</taxon>
        <taxon>Metazoa</taxon>
        <taxon>Ecdysozoa</taxon>
        <taxon>Arthropoda</taxon>
        <taxon>Crustacea</taxon>
        <taxon>Oligostraca</taxon>
        <taxon>Ostracoda</taxon>
        <taxon>Podocopa</taxon>
        <taxon>Podocopida</taxon>
        <taxon>Darwinulocopina</taxon>
        <taxon>Darwinuloidea</taxon>
        <taxon>Darwinulidae</taxon>
        <taxon>Darwinula</taxon>
    </lineage>
</organism>
<dbReference type="SUPFAM" id="SSF81301">
    <property type="entry name" value="Nucleotidyltransferase"/>
    <property type="match status" value="1"/>
</dbReference>
<keyword evidence="9" id="KW-1185">Reference proteome</keyword>
<dbReference type="InterPro" id="IPR054708">
    <property type="entry name" value="MTPAP-like_central"/>
</dbReference>
<sequence>MMQAQGSRSGQSGLDESVHSIKMVPIQDLPPEYLQIVNSFCLDVSANWEKNEEDERIRLMGVRDLECFLRVSFPNISLQLFGSSCNGFGLKTSDLDIGLIPCPTYVPPPSVNQIGKMLRKCRWITKVFTISQAKVPIVKFTHKDLKLDGDISILEDGALMNTRLLKAYSMIDPRVKEFDMVKDVISVRRAGQMTKVEKGWSEFFFLCIEDPITPDVNIAKNMSHEKHFNRFKDILSKALAHFTSPVNKIPVMYSSF</sequence>
<keyword evidence="4" id="KW-0479">Metal-binding</keyword>
<evidence type="ECO:0000313" key="8">
    <source>
        <dbReference type="EMBL" id="CAD7254024.1"/>
    </source>
</evidence>
<dbReference type="EMBL" id="LR907025">
    <property type="protein sequence ID" value="CAD7254024.1"/>
    <property type="molecule type" value="Genomic_DNA"/>
</dbReference>
<dbReference type="GO" id="GO:1990817">
    <property type="term" value="F:poly(A) RNA polymerase activity"/>
    <property type="evidence" value="ECO:0007669"/>
    <property type="project" value="UniProtKB-ARBA"/>
</dbReference>
<dbReference type="SUPFAM" id="SSF81631">
    <property type="entry name" value="PAP/OAS1 substrate-binding domain"/>
    <property type="match status" value="1"/>
</dbReference>
<reference evidence="8" key="1">
    <citation type="submission" date="2020-11" db="EMBL/GenBank/DDBJ databases">
        <authorList>
            <person name="Tran Van P."/>
        </authorList>
    </citation>
    <scope>NUCLEOTIDE SEQUENCE</scope>
</reference>
<dbReference type="GO" id="GO:0046872">
    <property type="term" value="F:metal ion binding"/>
    <property type="evidence" value="ECO:0007669"/>
    <property type="project" value="UniProtKB-KW"/>
</dbReference>
<dbReference type="EMBL" id="CAJPEV010007508">
    <property type="protein sequence ID" value="CAG0904790.1"/>
    <property type="molecule type" value="Genomic_DNA"/>
</dbReference>
<dbReference type="Pfam" id="PF22600">
    <property type="entry name" value="MTPAP-like_central"/>
    <property type="match status" value="1"/>
</dbReference>
<accession>A0A7R9AHU4</accession>
<evidence type="ECO:0000256" key="3">
    <source>
        <dbReference type="ARBA" id="ARBA00022679"/>
    </source>
</evidence>
<evidence type="ECO:0000259" key="7">
    <source>
        <dbReference type="Pfam" id="PF22600"/>
    </source>
</evidence>
<evidence type="ECO:0000256" key="5">
    <source>
        <dbReference type="ARBA" id="ARBA00022842"/>
    </source>
</evidence>
<dbReference type="Gene3D" id="3.30.460.10">
    <property type="entry name" value="Beta Polymerase, domain 2"/>
    <property type="match status" value="1"/>
</dbReference>
<evidence type="ECO:0000256" key="2">
    <source>
        <dbReference type="ARBA" id="ARBA00001946"/>
    </source>
</evidence>
<dbReference type="OrthoDB" id="407432at2759"/>
<feature type="domain" description="Poly(A) RNA polymerase mitochondrial-like central palm" evidence="7">
    <location>
        <begin position="47"/>
        <end position="169"/>
    </location>
</feature>
<evidence type="ECO:0008006" key="10">
    <source>
        <dbReference type="Google" id="ProtNLM"/>
    </source>
</evidence>
<dbReference type="PANTHER" id="PTHR12271">
    <property type="entry name" value="POLY A POLYMERASE CID PAP -RELATED"/>
    <property type="match status" value="1"/>
</dbReference>
<dbReference type="GO" id="GO:0005737">
    <property type="term" value="C:cytoplasm"/>
    <property type="evidence" value="ECO:0007669"/>
    <property type="project" value="UniProtKB-SubCell"/>
</dbReference>
<feature type="non-terminal residue" evidence="8">
    <location>
        <position position="256"/>
    </location>
</feature>
<name>A0A7R9AHU4_9CRUS</name>
<dbReference type="InterPro" id="IPR043519">
    <property type="entry name" value="NT_sf"/>
</dbReference>
<feature type="domain" description="PAP-associated" evidence="6">
    <location>
        <begin position="176"/>
        <end position="215"/>
    </location>
</feature>
<dbReference type="Pfam" id="PF03828">
    <property type="entry name" value="PAP_assoc"/>
    <property type="match status" value="1"/>
</dbReference>
<comment type="cofactor">
    <cofactor evidence="1">
        <name>Mn(2+)</name>
        <dbReference type="ChEBI" id="CHEBI:29035"/>
    </cofactor>
</comment>
<evidence type="ECO:0000313" key="9">
    <source>
        <dbReference type="Proteomes" id="UP000677054"/>
    </source>
</evidence>
<proteinExistence type="predicted"/>
<dbReference type="Proteomes" id="UP000677054">
    <property type="component" value="Unassembled WGS sequence"/>
</dbReference>
<dbReference type="GO" id="GO:0031123">
    <property type="term" value="P:RNA 3'-end processing"/>
    <property type="evidence" value="ECO:0007669"/>
    <property type="project" value="TreeGrafter"/>
</dbReference>
<dbReference type="CDD" id="cd05402">
    <property type="entry name" value="NT_PAP_TUTase"/>
    <property type="match status" value="1"/>
</dbReference>
<evidence type="ECO:0000259" key="6">
    <source>
        <dbReference type="Pfam" id="PF03828"/>
    </source>
</evidence>
<evidence type="ECO:0000256" key="1">
    <source>
        <dbReference type="ARBA" id="ARBA00001936"/>
    </source>
</evidence>
<evidence type="ECO:0000256" key="4">
    <source>
        <dbReference type="ARBA" id="ARBA00022723"/>
    </source>
</evidence>